<feature type="transmembrane region" description="Helical" evidence="7">
    <location>
        <begin position="88"/>
        <end position="109"/>
    </location>
</feature>
<evidence type="ECO:0000256" key="5">
    <source>
        <dbReference type="ARBA" id="ARBA00022989"/>
    </source>
</evidence>
<dbReference type="PANTHER" id="PTHR43005:SF1">
    <property type="entry name" value="SPERMIDINE_PUTRESCINE TRANSPORT SYSTEM PERMEASE PROTEIN"/>
    <property type="match status" value="1"/>
</dbReference>
<feature type="transmembrane region" description="Helical" evidence="7">
    <location>
        <begin position="22"/>
        <end position="44"/>
    </location>
</feature>
<evidence type="ECO:0000256" key="2">
    <source>
        <dbReference type="ARBA" id="ARBA00022448"/>
    </source>
</evidence>
<feature type="transmembrane region" description="Helical" evidence="7">
    <location>
        <begin position="162"/>
        <end position="183"/>
    </location>
</feature>
<reference evidence="9" key="1">
    <citation type="submission" date="2019-11" db="EMBL/GenBank/DDBJ databases">
        <authorList>
            <person name="Feng L."/>
        </authorList>
    </citation>
    <scope>NUCLEOTIDE SEQUENCE</scope>
    <source>
        <strain evidence="9">AodontolyticusLFYP35</strain>
    </source>
</reference>
<evidence type="ECO:0000259" key="8">
    <source>
        <dbReference type="PROSITE" id="PS50928"/>
    </source>
</evidence>
<dbReference type="InterPro" id="IPR000515">
    <property type="entry name" value="MetI-like"/>
</dbReference>
<dbReference type="PROSITE" id="PS50928">
    <property type="entry name" value="ABC_TM1"/>
    <property type="match status" value="1"/>
</dbReference>
<feature type="domain" description="ABC transmembrane type-1" evidence="8">
    <location>
        <begin position="84"/>
        <end position="298"/>
    </location>
</feature>
<dbReference type="InterPro" id="IPR035906">
    <property type="entry name" value="MetI-like_sf"/>
</dbReference>
<comment type="subcellular location">
    <subcellularLocation>
        <location evidence="1 7">Cell membrane</location>
        <topology evidence="1 7">Multi-pass membrane protein</topology>
    </subcellularLocation>
</comment>
<dbReference type="Gene3D" id="1.10.3720.10">
    <property type="entry name" value="MetI-like"/>
    <property type="match status" value="1"/>
</dbReference>
<dbReference type="GO" id="GO:0055085">
    <property type="term" value="P:transmembrane transport"/>
    <property type="evidence" value="ECO:0007669"/>
    <property type="project" value="InterPro"/>
</dbReference>
<keyword evidence="5 7" id="KW-1133">Transmembrane helix</keyword>
<protein>
    <submittedName>
        <fullName evidence="9">Lactose transport system permease protein LacF</fullName>
    </submittedName>
</protein>
<evidence type="ECO:0000256" key="4">
    <source>
        <dbReference type="ARBA" id="ARBA00022692"/>
    </source>
</evidence>
<comment type="similarity">
    <text evidence="7">Belongs to the binding-protein-dependent transport system permease family.</text>
</comment>
<evidence type="ECO:0000256" key="7">
    <source>
        <dbReference type="RuleBase" id="RU363032"/>
    </source>
</evidence>
<evidence type="ECO:0000256" key="3">
    <source>
        <dbReference type="ARBA" id="ARBA00022475"/>
    </source>
</evidence>
<feature type="transmembrane region" description="Helical" evidence="7">
    <location>
        <begin position="121"/>
        <end position="142"/>
    </location>
</feature>
<dbReference type="PANTHER" id="PTHR43005">
    <property type="entry name" value="BLR7065 PROTEIN"/>
    <property type="match status" value="1"/>
</dbReference>
<sequence length="307" mass="33860">MARTKTAGHDDGSRSLARTRRLGLLLALPALIYITIFLVVPLIYNIWLSISDANGANLISGDYHPTGLANYEAMVKSPGFWNGVKLSIIWTVASLALQFLVGYALALFFRKPFPGNGIIRALLLVAWILPAVVTGTIFRWMFDSDFGVINYFLTTLHIVDHPVMWLTGPTTAMIAIVVANLWVGMPFNMLLILSGLHTIDDGLYEAAEVDGAGPIRTFFSITEPLMRPVVISLLLLGVINTYKVFDLIYTMTKGGPVEATTTLPIFTYLQTFKVFDFGNGAAASMLTMVLPLALSWFYVRSLDKEDQ</sequence>
<accession>A0A6N2RVZ2</accession>
<gene>
    <name evidence="9" type="primary">lacF_2</name>
    <name evidence="9" type="ORF">AOLFYP35_00539</name>
</gene>
<dbReference type="SUPFAM" id="SSF161098">
    <property type="entry name" value="MetI-like"/>
    <property type="match status" value="1"/>
</dbReference>
<keyword evidence="3" id="KW-1003">Cell membrane</keyword>
<organism evidence="9">
    <name type="scientific">Schaalia odontolytica</name>
    <dbReference type="NCBI Taxonomy" id="1660"/>
    <lineage>
        <taxon>Bacteria</taxon>
        <taxon>Bacillati</taxon>
        <taxon>Actinomycetota</taxon>
        <taxon>Actinomycetes</taxon>
        <taxon>Actinomycetales</taxon>
        <taxon>Actinomycetaceae</taxon>
        <taxon>Schaalia</taxon>
    </lineage>
</organism>
<dbReference type="AlphaFoldDB" id="A0A6N2RVZ2"/>
<name>A0A6N2RVZ2_9ACTO</name>
<proteinExistence type="inferred from homology"/>
<evidence type="ECO:0000256" key="1">
    <source>
        <dbReference type="ARBA" id="ARBA00004651"/>
    </source>
</evidence>
<keyword evidence="2 7" id="KW-0813">Transport</keyword>
<evidence type="ECO:0000313" key="9">
    <source>
        <dbReference type="EMBL" id="VYS84708.1"/>
    </source>
</evidence>
<evidence type="ECO:0000256" key="6">
    <source>
        <dbReference type="ARBA" id="ARBA00023136"/>
    </source>
</evidence>
<feature type="transmembrane region" description="Helical" evidence="7">
    <location>
        <begin position="277"/>
        <end position="299"/>
    </location>
</feature>
<keyword evidence="6 7" id="KW-0472">Membrane</keyword>
<feature type="transmembrane region" description="Helical" evidence="7">
    <location>
        <begin position="225"/>
        <end position="245"/>
    </location>
</feature>
<dbReference type="Pfam" id="PF00528">
    <property type="entry name" value="BPD_transp_1"/>
    <property type="match status" value="1"/>
</dbReference>
<dbReference type="CDD" id="cd06261">
    <property type="entry name" value="TM_PBP2"/>
    <property type="match status" value="1"/>
</dbReference>
<keyword evidence="4 7" id="KW-0812">Transmembrane</keyword>
<dbReference type="EMBL" id="CACRSM010000002">
    <property type="protein sequence ID" value="VYS84708.1"/>
    <property type="molecule type" value="Genomic_DNA"/>
</dbReference>
<dbReference type="GO" id="GO:0005886">
    <property type="term" value="C:plasma membrane"/>
    <property type="evidence" value="ECO:0007669"/>
    <property type="project" value="UniProtKB-SubCell"/>
</dbReference>